<name>A0ABN7XLU6_GIGMA</name>
<evidence type="ECO:0000313" key="2">
    <source>
        <dbReference type="Proteomes" id="UP000789901"/>
    </source>
</evidence>
<sequence length="44" mass="5068">QPIPTTTEKEPTSKPLQKQSFNYLLKSIATEKPDFLTEFLKQSN</sequence>
<comment type="caution">
    <text evidence="1">The sequence shown here is derived from an EMBL/GenBank/DDBJ whole genome shotgun (WGS) entry which is preliminary data.</text>
</comment>
<evidence type="ECO:0000313" key="1">
    <source>
        <dbReference type="EMBL" id="CAG8855311.1"/>
    </source>
</evidence>
<keyword evidence="2" id="KW-1185">Reference proteome</keyword>
<gene>
    <name evidence="1" type="ORF">GMARGA_LOCUS44132</name>
</gene>
<reference evidence="1 2" key="1">
    <citation type="submission" date="2021-06" db="EMBL/GenBank/DDBJ databases">
        <authorList>
            <person name="Kallberg Y."/>
            <person name="Tangrot J."/>
            <person name="Rosling A."/>
        </authorList>
    </citation>
    <scope>NUCLEOTIDE SEQUENCE [LARGE SCALE GENOMIC DNA]</scope>
    <source>
        <strain evidence="1 2">120-4 pot B 10/14</strain>
    </source>
</reference>
<proteinExistence type="predicted"/>
<dbReference type="Proteomes" id="UP000789901">
    <property type="component" value="Unassembled WGS sequence"/>
</dbReference>
<protein>
    <submittedName>
        <fullName evidence="1">25565_t:CDS:1</fullName>
    </submittedName>
</protein>
<feature type="non-terminal residue" evidence="1">
    <location>
        <position position="1"/>
    </location>
</feature>
<organism evidence="1 2">
    <name type="scientific">Gigaspora margarita</name>
    <dbReference type="NCBI Taxonomy" id="4874"/>
    <lineage>
        <taxon>Eukaryota</taxon>
        <taxon>Fungi</taxon>
        <taxon>Fungi incertae sedis</taxon>
        <taxon>Mucoromycota</taxon>
        <taxon>Glomeromycotina</taxon>
        <taxon>Glomeromycetes</taxon>
        <taxon>Diversisporales</taxon>
        <taxon>Gigasporaceae</taxon>
        <taxon>Gigaspora</taxon>
    </lineage>
</organism>
<accession>A0ABN7XLU6</accession>
<dbReference type="EMBL" id="CAJVQB010147987">
    <property type="protein sequence ID" value="CAG8855311.1"/>
    <property type="molecule type" value="Genomic_DNA"/>
</dbReference>